<evidence type="ECO:0000256" key="1">
    <source>
        <dbReference type="SAM" id="MobiDB-lite"/>
    </source>
</evidence>
<feature type="compositionally biased region" description="Polar residues" evidence="1">
    <location>
        <begin position="1"/>
        <end position="11"/>
    </location>
</feature>
<dbReference type="Proteomes" id="UP000265520">
    <property type="component" value="Unassembled WGS sequence"/>
</dbReference>
<name>A0A392PX81_9FABA</name>
<organism evidence="2 3">
    <name type="scientific">Trifolium medium</name>
    <dbReference type="NCBI Taxonomy" id="97028"/>
    <lineage>
        <taxon>Eukaryota</taxon>
        <taxon>Viridiplantae</taxon>
        <taxon>Streptophyta</taxon>
        <taxon>Embryophyta</taxon>
        <taxon>Tracheophyta</taxon>
        <taxon>Spermatophyta</taxon>
        <taxon>Magnoliopsida</taxon>
        <taxon>eudicotyledons</taxon>
        <taxon>Gunneridae</taxon>
        <taxon>Pentapetalae</taxon>
        <taxon>rosids</taxon>
        <taxon>fabids</taxon>
        <taxon>Fabales</taxon>
        <taxon>Fabaceae</taxon>
        <taxon>Papilionoideae</taxon>
        <taxon>50 kb inversion clade</taxon>
        <taxon>NPAAA clade</taxon>
        <taxon>Hologalegina</taxon>
        <taxon>IRL clade</taxon>
        <taxon>Trifolieae</taxon>
        <taxon>Trifolium</taxon>
    </lineage>
</organism>
<evidence type="ECO:0000313" key="2">
    <source>
        <dbReference type="EMBL" id="MCI16718.1"/>
    </source>
</evidence>
<dbReference type="EMBL" id="LXQA010102105">
    <property type="protein sequence ID" value="MCI16718.1"/>
    <property type="molecule type" value="Genomic_DNA"/>
</dbReference>
<feature type="region of interest" description="Disordered" evidence="1">
    <location>
        <begin position="1"/>
        <end position="44"/>
    </location>
</feature>
<evidence type="ECO:0000313" key="3">
    <source>
        <dbReference type="Proteomes" id="UP000265520"/>
    </source>
</evidence>
<keyword evidence="3" id="KW-1185">Reference proteome</keyword>
<proteinExistence type="predicted"/>
<protein>
    <submittedName>
        <fullName evidence="2">Uncharacterized protein</fullName>
    </submittedName>
</protein>
<feature type="non-terminal residue" evidence="2">
    <location>
        <position position="44"/>
    </location>
</feature>
<accession>A0A392PX81</accession>
<reference evidence="2 3" key="1">
    <citation type="journal article" date="2018" name="Front. Plant Sci.">
        <title>Red Clover (Trifolium pratense) and Zigzag Clover (T. medium) - A Picture of Genomic Similarities and Differences.</title>
        <authorList>
            <person name="Dluhosova J."/>
            <person name="Istvanek J."/>
            <person name="Nedelnik J."/>
            <person name="Repkova J."/>
        </authorList>
    </citation>
    <scope>NUCLEOTIDE SEQUENCE [LARGE SCALE GENOMIC DNA]</scope>
    <source>
        <strain evidence="3">cv. 10/8</strain>
        <tissue evidence="2">Leaf</tissue>
    </source>
</reference>
<dbReference type="AlphaFoldDB" id="A0A392PX81"/>
<comment type="caution">
    <text evidence="2">The sequence shown here is derived from an EMBL/GenBank/DDBJ whole genome shotgun (WGS) entry which is preliminary data.</text>
</comment>
<sequence length="44" mass="4584">MNISCSSNPDLTTSSPNPKTPPPSPQPLTFSTIAADSGTWIVPK</sequence>